<reference evidence="1 2" key="1">
    <citation type="journal article" date="2006" name="Proc. Natl. Acad. Sci. U.S.A.">
        <title>Genomic analysis of the uncultivated marine crenarchaeote Cenarchaeum symbiosum.</title>
        <authorList>
            <person name="Hallam S.J."/>
            <person name="Konstantinidis K.T."/>
            <person name="Putnam N."/>
            <person name="Schleper C."/>
            <person name="Watanabe Y."/>
            <person name="Sugahara J."/>
            <person name="Preston C."/>
            <person name="de la Torre J."/>
            <person name="Richardson P.M."/>
            <person name="DeLong E.F."/>
        </authorList>
    </citation>
    <scope>NUCLEOTIDE SEQUENCE [LARGE SCALE GENOMIC DNA]</scope>
    <source>
        <strain evidence="2">A</strain>
    </source>
</reference>
<accession>A0RU51</accession>
<protein>
    <submittedName>
        <fullName evidence="1">Uncharacterized protein</fullName>
    </submittedName>
</protein>
<gene>
    <name evidence="1" type="ordered locus">CENSYa_0225</name>
</gene>
<dbReference type="KEGG" id="csy:CENSYa_0225"/>
<dbReference type="EMBL" id="DP000238">
    <property type="protein sequence ID" value="ABK76868.1"/>
    <property type="molecule type" value="Genomic_DNA"/>
</dbReference>
<dbReference type="AlphaFoldDB" id="A0RU51"/>
<name>A0RU51_CENSY</name>
<dbReference type="HOGENOM" id="CLU_881676_0_0_2"/>
<evidence type="ECO:0000313" key="2">
    <source>
        <dbReference type="Proteomes" id="UP000000758"/>
    </source>
</evidence>
<proteinExistence type="predicted"/>
<dbReference type="Proteomes" id="UP000000758">
    <property type="component" value="Chromosome"/>
</dbReference>
<dbReference type="STRING" id="414004.CENSYa_0225"/>
<dbReference type="EnsemblBacteria" id="ABK76868">
    <property type="protein sequence ID" value="ABK76868"/>
    <property type="gene ID" value="CENSYa_0225"/>
</dbReference>
<sequence length="315" mass="33745">MTNPQWGHEYIESCFDCSLSICLPETDLMRTISELETTAKFLPSPIESRNSLMAVITSVLSTGSSSMGESTNSWSFTAGMAATLSETYMSSSCFMDSTSLQSTVIMQVPRGSCYFSLTRCLASQADLKLWCHARRLGRAPPSAAQRAPRLKAPLLCLDAAEKTRLPCLYDQSPKLSPGIRAKVCQTAPAGQPPQRPCYARSAGMPAYGLVSVMTKVRSAPSTVSLSVVNGFSSVPAAGSISTGSEQLAATPPTAIASATRPIPRARLLFAMRGFLSLIAAYTITPPTTFIKTGSRYHALEFLARYLLHSGHLTAP</sequence>
<keyword evidence="2" id="KW-1185">Reference proteome</keyword>
<evidence type="ECO:0000313" key="1">
    <source>
        <dbReference type="EMBL" id="ABK76868.1"/>
    </source>
</evidence>
<organism evidence="1 2">
    <name type="scientific">Cenarchaeum symbiosum (strain A)</name>
    <dbReference type="NCBI Taxonomy" id="414004"/>
    <lineage>
        <taxon>Archaea</taxon>
        <taxon>Nitrososphaerota</taxon>
        <taxon>Candidatus Cenarchaeales</taxon>
        <taxon>Candidatus Cenarchaeaceae</taxon>
        <taxon>Candidatus Cenarchaeum</taxon>
    </lineage>
</organism>